<evidence type="ECO:0000313" key="5">
    <source>
        <dbReference type="Proteomes" id="UP000831460"/>
    </source>
</evidence>
<dbReference type="SUPFAM" id="SSF46689">
    <property type="entry name" value="Homeodomain-like"/>
    <property type="match status" value="1"/>
</dbReference>
<keyword evidence="5" id="KW-1185">Reference proteome</keyword>
<dbReference type="PANTHER" id="PTHR47893">
    <property type="entry name" value="REGULATORY PROTEIN PCHR"/>
    <property type="match status" value="1"/>
</dbReference>
<name>A0ABY4BL03_9FLAO</name>
<organism evidence="4 5">
    <name type="scientific">Chryseobacterium suipulveris</name>
    <dbReference type="NCBI Taxonomy" id="2929800"/>
    <lineage>
        <taxon>Bacteria</taxon>
        <taxon>Pseudomonadati</taxon>
        <taxon>Bacteroidota</taxon>
        <taxon>Flavobacteriia</taxon>
        <taxon>Flavobacteriales</taxon>
        <taxon>Weeksellaceae</taxon>
        <taxon>Chryseobacterium group</taxon>
        <taxon>Chryseobacterium</taxon>
    </lineage>
</organism>
<dbReference type="PROSITE" id="PS01124">
    <property type="entry name" value="HTH_ARAC_FAMILY_2"/>
    <property type="match status" value="1"/>
</dbReference>
<dbReference type="InterPro" id="IPR009057">
    <property type="entry name" value="Homeodomain-like_sf"/>
</dbReference>
<dbReference type="RefSeq" id="WP_243547721.1">
    <property type="nucleotide sequence ID" value="NZ_CP094532.1"/>
</dbReference>
<dbReference type="InterPro" id="IPR018060">
    <property type="entry name" value="HTH_AraC"/>
</dbReference>
<evidence type="ECO:0000256" key="2">
    <source>
        <dbReference type="ARBA" id="ARBA00023163"/>
    </source>
</evidence>
<protein>
    <submittedName>
        <fullName evidence="4">Helix-turn-helix transcriptional regulator</fullName>
    </submittedName>
</protein>
<dbReference type="Gene3D" id="1.10.10.60">
    <property type="entry name" value="Homeodomain-like"/>
    <property type="match status" value="1"/>
</dbReference>
<dbReference type="EMBL" id="CP094532">
    <property type="protein sequence ID" value="UOE39859.1"/>
    <property type="molecule type" value="Genomic_DNA"/>
</dbReference>
<dbReference type="Proteomes" id="UP000831460">
    <property type="component" value="Chromosome"/>
</dbReference>
<gene>
    <name evidence="4" type="ORF">MTP09_07955</name>
</gene>
<sequence length="317" mass="37059">MQDIPYSEIIRKNCEDEMQIFNSDLIGKGETAVIPLKEDITMIYSSGVPAQSYRLLYSHYYYDKIMLCICLTGQVQHDNGEWLHTKIGNGQSFMYGVERDRTYVQMEKGKKYEQVSLVFGKKNFYECLDRFFDEFSKEERQICIDAFFSKNTTGKLFDISNEVRVICRQILNCRLTRNYRRVFLECKLFEILAYYFQSITQTPTKQLVFSADDVAKLQQAKRLLNEQTQILNFTVDQLCREVGLNRFKLNLGFQSIFNTSIIKFYRSAVLAKAHNELLSEQDKSIEETALNYGYGSVQAFSNAFFKEYGYRPSKLKG</sequence>
<reference evidence="4 5" key="1">
    <citation type="submission" date="2022-03" db="EMBL/GenBank/DDBJ databases">
        <title>Chryseobacterium sp. isolated from particulate matters in swine house.</title>
        <authorList>
            <person name="Won M."/>
            <person name="Kim S.-J."/>
            <person name="Kwon S.-W."/>
        </authorList>
    </citation>
    <scope>NUCLEOTIDE SEQUENCE [LARGE SCALE GENOMIC DNA]</scope>
    <source>
        <strain evidence="4 5">SC2-2</strain>
    </source>
</reference>
<dbReference type="SMART" id="SM00342">
    <property type="entry name" value="HTH_ARAC"/>
    <property type="match status" value="1"/>
</dbReference>
<feature type="domain" description="HTH araC/xylS-type" evidence="3">
    <location>
        <begin position="218"/>
        <end position="317"/>
    </location>
</feature>
<evidence type="ECO:0000256" key="1">
    <source>
        <dbReference type="ARBA" id="ARBA00023015"/>
    </source>
</evidence>
<evidence type="ECO:0000259" key="3">
    <source>
        <dbReference type="PROSITE" id="PS01124"/>
    </source>
</evidence>
<keyword evidence="1" id="KW-0805">Transcription regulation</keyword>
<proteinExistence type="predicted"/>
<evidence type="ECO:0000313" key="4">
    <source>
        <dbReference type="EMBL" id="UOE39859.1"/>
    </source>
</evidence>
<dbReference type="PANTHER" id="PTHR47893:SF1">
    <property type="entry name" value="REGULATORY PROTEIN PCHR"/>
    <property type="match status" value="1"/>
</dbReference>
<dbReference type="Pfam" id="PF12833">
    <property type="entry name" value="HTH_18"/>
    <property type="match status" value="1"/>
</dbReference>
<keyword evidence="2" id="KW-0804">Transcription</keyword>
<dbReference type="InterPro" id="IPR053142">
    <property type="entry name" value="PchR_regulatory_protein"/>
</dbReference>
<accession>A0ABY4BL03</accession>